<reference evidence="1" key="1">
    <citation type="submission" date="2022-08" db="EMBL/GenBank/DDBJ databases">
        <authorList>
            <person name="Gutierrez-Valencia J."/>
        </authorList>
    </citation>
    <scope>NUCLEOTIDE SEQUENCE</scope>
</reference>
<comment type="caution">
    <text evidence="1">The sequence shown here is derived from an EMBL/GenBank/DDBJ whole genome shotgun (WGS) entry which is preliminary data.</text>
</comment>
<dbReference type="AlphaFoldDB" id="A0AAV0MPG5"/>
<dbReference type="Gene3D" id="3.30.420.10">
    <property type="entry name" value="Ribonuclease H-like superfamily/Ribonuclease H"/>
    <property type="match status" value="1"/>
</dbReference>
<name>A0AAV0MPG5_9ROSI</name>
<dbReference type="InterPro" id="IPR036397">
    <property type="entry name" value="RNaseH_sf"/>
</dbReference>
<dbReference type="CDD" id="cd09272">
    <property type="entry name" value="RNase_HI_RT_Ty1"/>
    <property type="match status" value="1"/>
</dbReference>
<organism evidence="1 2">
    <name type="scientific">Linum tenue</name>
    <dbReference type="NCBI Taxonomy" id="586396"/>
    <lineage>
        <taxon>Eukaryota</taxon>
        <taxon>Viridiplantae</taxon>
        <taxon>Streptophyta</taxon>
        <taxon>Embryophyta</taxon>
        <taxon>Tracheophyta</taxon>
        <taxon>Spermatophyta</taxon>
        <taxon>Magnoliopsida</taxon>
        <taxon>eudicotyledons</taxon>
        <taxon>Gunneridae</taxon>
        <taxon>Pentapetalae</taxon>
        <taxon>rosids</taxon>
        <taxon>fabids</taxon>
        <taxon>Malpighiales</taxon>
        <taxon>Linaceae</taxon>
        <taxon>Linum</taxon>
    </lineage>
</organism>
<dbReference type="EMBL" id="CAMGYJ010000007">
    <property type="protein sequence ID" value="CAI0447948.1"/>
    <property type="molecule type" value="Genomic_DNA"/>
</dbReference>
<proteinExistence type="predicted"/>
<sequence length="198" mass="22494">MNDPSEEHLAAVTHILRYLKTTPGLGLFLTKNSTRTIELYTDASWASAITSRRSTTGYCSYVWGNLVTWRSKKQSVVARSSAEAGYRALALGIQEAMWIQRVLKELNLPGQEKVQMYTDSQAALSIVKNPVHHDRTKHVEIDRHLISKKVEYGVVDVNYVPSRQQTADILTKALARDLLEHFKNKLGLHNIYTKLEEE</sequence>
<evidence type="ECO:0000313" key="2">
    <source>
        <dbReference type="Proteomes" id="UP001154282"/>
    </source>
</evidence>
<dbReference type="PANTHER" id="PTHR11439:SF486">
    <property type="entry name" value="RLK (RECEPTOR-LIKE KINASE) PROTEIN, PUTATIVE-RELATED"/>
    <property type="match status" value="1"/>
</dbReference>
<dbReference type="Proteomes" id="UP001154282">
    <property type="component" value="Unassembled WGS sequence"/>
</dbReference>
<evidence type="ECO:0000313" key="1">
    <source>
        <dbReference type="EMBL" id="CAI0447948.1"/>
    </source>
</evidence>
<protein>
    <submittedName>
        <fullName evidence="1">Uncharacterized protein</fullName>
    </submittedName>
</protein>
<dbReference type="PANTHER" id="PTHR11439">
    <property type="entry name" value="GAG-POL-RELATED RETROTRANSPOSON"/>
    <property type="match status" value="1"/>
</dbReference>
<dbReference type="InterPro" id="IPR043502">
    <property type="entry name" value="DNA/RNA_pol_sf"/>
</dbReference>
<dbReference type="GO" id="GO:0003676">
    <property type="term" value="F:nucleic acid binding"/>
    <property type="evidence" value="ECO:0007669"/>
    <property type="project" value="InterPro"/>
</dbReference>
<accession>A0AAV0MPG5</accession>
<dbReference type="SUPFAM" id="SSF56672">
    <property type="entry name" value="DNA/RNA polymerases"/>
    <property type="match status" value="1"/>
</dbReference>
<keyword evidence="2" id="KW-1185">Reference proteome</keyword>
<gene>
    <name evidence="1" type="ORF">LITE_LOCUS29608</name>
</gene>